<name>A0A7W9G0I1_9ACTN</name>
<feature type="region of interest" description="Disordered" evidence="4">
    <location>
        <begin position="703"/>
        <end position="725"/>
    </location>
</feature>
<dbReference type="InterPro" id="IPR001867">
    <property type="entry name" value="OmpR/PhoB-type_DNA-bd"/>
</dbReference>
<evidence type="ECO:0000256" key="1">
    <source>
        <dbReference type="ARBA" id="ARBA00005820"/>
    </source>
</evidence>
<dbReference type="GO" id="GO:0006355">
    <property type="term" value="P:regulation of DNA-templated transcription"/>
    <property type="evidence" value="ECO:0007669"/>
    <property type="project" value="InterPro"/>
</dbReference>
<dbReference type="Gene3D" id="1.10.10.10">
    <property type="entry name" value="Winged helix-like DNA-binding domain superfamily/Winged helix DNA-binding domain"/>
    <property type="match status" value="1"/>
</dbReference>
<dbReference type="InterPro" id="IPR027417">
    <property type="entry name" value="P-loop_NTPase"/>
</dbReference>
<organism evidence="6 7">
    <name type="scientific">Nonomuraea jabiensis</name>
    <dbReference type="NCBI Taxonomy" id="882448"/>
    <lineage>
        <taxon>Bacteria</taxon>
        <taxon>Bacillati</taxon>
        <taxon>Actinomycetota</taxon>
        <taxon>Actinomycetes</taxon>
        <taxon>Streptosporangiales</taxon>
        <taxon>Streptosporangiaceae</taxon>
        <taxon>Nonomuraea</taxon>
    </lineage>
</organism>
<dbReference type="AlphaFoldDB" id="A0A7W9G0I1"/>
<dbReference type="CDD" id="cd15831">
    <property type="entry name" value="BTAD"/>
    <property type="match status" value="1"/>
</dbReference>
<reference evidence="6 7" key="1">
    <citation type="submission" date="2020-08" db="EMBL/GenBank/DDBJ databases">
        <title>Sequencing the genomes of 1000 actinobacteria strains.</title>
        <authorList>
            <person name="Klenk H.-P."/>
        </authorList>
    </citation>
    <scope>NUCLEOTIDE SEQUENCE [LARGE SCALE GENOMIC DNA]</scope>
    <source>
        <strain evidence="6 7">DSM 45507</strain>
    </source>
</reference>
<dbReference type="EMBL" id="JACHMB010000001">
    <property type="protein sequence ID" value="MBB5774945.1"/>
    <property type="molecule type" value="Genomic_DNA"/>
</dbReference>
<gene>
    <name evidence="6" type="ORF">HD596_001701</name>
</gene>
<dbReference type="GO" id="GO:0016887">
    <property type="term" value="F:ATP hydrolysis activity"/>
    <property type="evidence" value="ECO:0007669"/>
    <property type="project" value="InterPro"/>
</dbReference>
<protein>
    <submittedName>
        <fullName evidence="6">Putative ATPase/DNA-binding SARP family transcriptional activator</fullName>
    </submittedName>
</protein>
<keyword evidence="2 3" id="KW-0238">DNA-binding</keyword>
<accession>A0A7W9G0I1</accession>
<evidence type="ECO:0000256" key="4">
    <source>
        <dbReference type="SAM" id="MobiDB-lite"/>
    </source>
</evidence>
<dbReference type="Gene3D" id="1.25.40.10">
    <property type="entry name" value="Tetratricopeptide repeat domain"/>
    <property type="match status" value="1"/>
</dbReference>
<dbReference type="Proteomes" id="UP000579153">
    <property type="component" value="Unassembled WGS sequence"/>
</dbReference>
<dbReference type="SMART" id="SM00862">
    <property type="entry name" value="Trans_reg_C"/>
    <property type="match status" value="1"/>
</dbReference>
<dbReference type="RefSeq" id="WP_185068717.1">
    <property type="nucleotide sequence ID" value="NZ_JACHMB010000001.1"/>
</dbReference>
<evidence type="ECO:0000313" key="6">
    <source>
        <dbReference type="EMBL" id="MBB5774945.1"/>
    </source>
</evidence>
<dbReference type="Pfam" id="PF03704">
    <property type="entry name" value="BTAD"/>
    <property type="match status" value="1"/>
</dbReference>
<feature type="domain" description="OmpR/PhoB-type" evidence="5">
    <location>
        <begin position="1"/>
        <end position="96"/>
    </location>
</feature>
<dbReference type="Pfam" id="PF13401">
    <property type="entry name" value="AAA_22"/>
    <property type="match status" value="1"/>
</dbReference>
<comment type="similarity">
    <text evidence="1">Belongs to the AfsR/DnrI/RedD regulatory family.</text>
</comment>
<dbReference type="PANTHER" id="PTHR47691">
    <property type="entry name" value="REGULATOR-RELATED"/>
    <property type="match status" value="1"/>
</dbReference>
<evidence type="ECO:0000259" key="5">
    <source>
        <dbReference type="PROSITE" id="PS51755"/>
    </source>
</evidence>
<feature type="DNA-binding region" description="OmpR/PhoB-type" evidence="3">
    <location>
        <begin position="1"/>
        <end position="96"/>
    </location>
</feature>
<dbReference type="InterPro" id="IPR005158">
    <property type="entry name" value="BTAD"/>
</dbReference>
<evidence type="ECO:0000256" key="2">
    <source>
        <dbReference type="ARBA" id="ARBA00023125"/>
    </source>
</evidence>
<dbReference type="InterPro" id="IPR036388">
    <property type="entry name" value="WH-like_DNA-bd_sf"/>
</dbReference>
<dbReference type="SUPFAM" id="SSF48452">
    <property type="entry name" value="TPR-like"/>
    <property type="match status" value="1"/>
</dbReference>
<proteinExistence type="inferred from homology"/>
<dbReference type="InterPro" id="IPR011990">
    <property type="entry name" value="TPR-like_helical_dom_sf"/>
</dbReference>
<evidence type="ECO:0000313" key="7">
    <source>
        <dbReference type="Proteomes" id="UP000579153"/>
    </source>
</evidence>
<dbReference type="PANTHER" id="PTHR47691:SF3">
    <property type="entry name" value="HTH-TYPE TRANSCRIPTIONAL REGULATOR RV0890C-RELATED"/>
    <property type="match status" value="1"/>
</dbReference>
<sequence length="725" mass="77957">MHFAVLGPLEVTTDDGRAVRVPELKVRALLACLLAHPGQVVADDRLIRALWGPQPPGNPLGALRARVSQLRRALDEAEPGARELVVTRQPGYLVTGDTDARRFQEALEQSRAAAEPGERAALLAEALSWWRGPAFADFADSGGPAGEAPTHGAALRLEEQRLMALEEYADVRLDLGQDASQLGELAELAAQHPTRERFHALLMRALYRSGRQAEALEVFHALRERLRDELGLDPGPEIVALHQAILEQSPRLRRPPGVAAPVPVRLPEPLTELVGRDEALAGLLALPGTARLVTLTGTGGVGKSRLALEAARRLAGEFAGGAHLVELTAVPSGSSSGVTEAVSVALGLRADGGAADPEERITAALGTRRTLLLLDNCEHVVEPVAKLTELLLRAGPQTRVIATSREPLGVTGEVVWQVPPLDTAAAMRLFAVRAAEAEPGFALTDADAAAVQTICRRLDGIPLALELAAARVRSLSVGVLAERLDDRFRLLSAGRRAGPAHQRTLRTAIDWSWELLTEQERIVLRRLSVQAGGCTLESAERVCAVPMPIPGGPPGDAELAAEALAARSPDLHPAEVVDLLGRLVDRSLVVRVGDRYRLLESVAAYALERLHEAGEHDRVLRWYATYYTQLAECAEAYKRGPGRHHWVRRLDAEAANLHEALEAALRLGDRRLAERLTGSLGWYHVQSGRAGRRLDGHLVGGLAGSRDDGHGGVPDECPDARQARV</sequence>
<dbReference type="GO" id="GO:0000160">
    <property type="term" value="P:phosphorelay signal transduction system"/>
    <property type="evidence" value="ECO:0007669"/>
    <property type="project" value="InterPro"/>
</dbReference>
<dbReference type="PRINTS" id="PR00364">
    <property type="entry name" value="DISEASERSIST"/>
</dbReference>
<dbReference type="SMART" id="SM01043">
    <property type="entry name" value="BTAD"/>
    <property type="match status" value="1"/>
</dbReference>
<dbReference type="Gene3D" id="3.40.50.300">
    <property type="entry name" value="P-loop containing nucleotide triphosphate hydrolases"/>
    <property type="match status" value="1"/>
</dbReference>
<dbReference type="PROSITE" id="PS51755">
    <property type="entry name" value="OMPR_PHOB"/>
    <property type="match status" value="1"/>
</dbReference>
<dbReference type="InterPro" id="IPR049945">
    <property type="entry name" value="AAA_22"/>
</dbReference>
<dbReference type="GO" id="GO:0003677">
    <property type="term" value="F:DNA binding"/>
    <property type="evidence" value="ECO:0007669"/>
    <property type="project" value="UniProtKB-UniRule"/>
</dbReference>
<dbReference type="InterPro" id="IPR016032">
    <property type="entry name" value="Sig_transdc_resp-reg_C-effctor"/>
</dbReference>
<comment type="caution">
    <text evidence="6">The sequence shown here is derived from an EMBL/GenBank/DDBJ whole genome shotgun (WGS) entry which is preliminary data.</text>
</comment>
<evidence type="ECO:0000256" key="3">
    <source>
        <dbReference type="PROSITE-ProRule" id="PRU01091"/>
    </source>
</evidence>
<dbReference type="SUPFAM" id="SSF46894">
    <property type="entry name" value="C-terminal effector domain of the bipartite response regulators"/>
    <property type="match status" value="1"/>
</dbReference>
<dbReference type="SUPFAM" id="SSF52540">
    <property type="entry name" value="P-loop containing nucleoside triphosphate hydrolases"/>
    <property type="match status" value="1"/>
</dbReference>
<keyword evidence="7" id="KW-1185">Reference proteome</keyword>
<dbReference type="Pfam" id="PF00486">
    <property type="entry name" value="Trans_reg_C"/>
    <property type="match status" value="1"/>
</dbReference>